<feature type="region of interest" description="Disordered" evidence="1">
    <location>
        <begin position="353"/>
        <end position="433"/>
    </location>
</feature>
<evidence type="ECO:0000313" key="3">
    <source>
        <dbReference type="Proteomes" id="UP000054007"/>
    </source>
</evidence>
<proteinExistence type="predicted"/>
<evidence type="ECO:0000256" key="1">
    <source>
        <dbReference type="SAM" id="MobiDB-lite"/>
    </source>
</evidence>
<feature type="compositionally biased region" description="Basic and acidic residues" evidence="1">
    <location>
        <begin position="396"/>
        <end position="433"/>
    </location>
</feature>
<feature type="region of interest" description="Disordered" evidence="1">
    <location>
        <begin position="309"/>
        <end position="340"/>
    </location>
</feature>
<accession>A0A0D7B0J2</accession>
<feature type="non-terminal residue" evidence="2">
    <location>
        <position position="517"/>
    </location>
</feature>
<organism evidence="2 3">
    <name type="scientific">Cylindrobasidium torrendii FP15055 ss-10</name>
    <dbReference type="NCBI Taxonomy" id="1314674"/>
    <lineage>
        <taxon>Eukaryota</taxon>
        <taxon>Fungi</taxon>
        <taxon>Dikarya</taxon>
        <taxon>Basidiomycota</taxon>
        <taxon>Agaricomycotina</taxon>
        <taxon>Agaricomycetes</taxon>
        <taxon>Agaricomycetidae</taxon>
        <taxon>Agaricales</taxon>
        <taxon>Marasmiineae</taxon>
        <taxon>Physalacriaceae</taxon>
        <taxon>Cylindrobasidium</taxon>
    </lineage>
</organism>
<dbReference type="EMBL" id="KN880660">
    <property type="protein sequence ID" value="KIY63997.1"/>
    <property type="molecule type" value="Genomic_DNA"/>
</dbReference>
<gene>
    <name evidence="2" type="ORF">CYLTODRAFT_493500</name>
</gene>
<sequence>MPVQWHEGTLERLREIEELVAENDPDGTQQALDKKLHIRLRDGDPIPPRVNRADIYETPFTPERAKHESDKRIVGSKIEKNVLDASVMGPKVRCAITWMPLGRNSDRAHSVGFGAKPDTVGTWDRVKGEPPNTSNVEARDNMLNLDPFQHRKDTRHTLFRFPICFDDEGSPILAPRIESLMNWNTSHPPSERRRTVDELPPRTGKNSIGWPYWALEANTDLEFNVLHNRAGTKVYLSPVSEGIFYRSHDDPCAAIIASADNMKKLKNSSDGLDIGHLCISGQTIIQEFLEKWVPLLTSGQLAETPTEFYSQLPSPTSRAKISIPVAPPPYVDSPSTNSEAQSDIISFGAQSWREGSSEIDNDDNPPSSPCPNPGPHNTRSITLPDRTIAAVMQPKFETKVREQEERARQERKQREEDERQLEKKEMRRQRKERELQEDIVLLAEEAESHRLYELAHHPDLKTEYLDLVEFMILEVRPYEHAMASVFEKGDHGYPTRALIRARKARLAVLEGEPTRQE</sequence>
<dbReference type="AlphaFoldDB" id="A0A0D7B0J2"/>
<protein>
    <submittedName>
        <fullName evidence="2">Uncharacterized protein</fullName>
    </submittedName>
</protein>
<evidence type="ECO:0000313" key="2">
    <source>
        <dbReference type="EMBL" id="KIY63997.1"/>
    </source>
</evidence>
<dbReference type="CDD" id="cd22249">
    <property type="entry name" value="UDM1_RNF168_RNF169-like"/>
    <property type="match status" value="1"/>
</dbReference>
<reference evidence="2 3" key="1">
    <citation type="journal article" date="2015" name="Fungal Genet. Biol.">
        <title>Evolution of novel wood decay mechanisms in Agaricales revealed by the genome sequences of Fistulina hepatica and Cylindrobasidium torrendii.</title>
        <authorList>
            <person name="Floudas D."/>
            <person name="Held B.W."/>
            <person name="Riley R."/>
            <person name="Nagy L.G."/>
            <person name="Koehler G."/>
            <person name="Ransdell A.S."/>
            <person name="Younus H."/>
            <person name="Chow J."/>
            <person name="Chiniquy J."/>
            <person name="Lipzen A."/>
            <person name="Tritt A."/>
            <person name="Sun H."/>
            <person name="Haridas S."/>
            <person name="LaButti K."/>
            <person name="Ohm R.A."/>
            <person name="Kues U."/>
            <person name="Blanchette R.A."/>
            <person name="Grigoriev I.V."/>
            <person name="Minto R.E."/>
            <person name="Hibbett D.S."/>
        </authorList>
    </citation>
    <scope>NUCLEOTIDE SEQUENCE [LARGE SCALE GENOMIC DNA]</scope>
    <source>
        <strain evidence="2 3">FP15055 ss-10</strain>
    </source>
</reference>
<dbReference type="Proteomes" id="UP000054007">
    <property type="component" value="Unassembled WGS sequence"/>
</dbReference>
<feature type="compositionally biased region" description="Polar residues" evidence="1">
    <location>
        <begin position="309"/>
        <end position="319"/>
    </location>
</feature>
<name>A0A0D7B0J2_9AGAR</name>
<keyword evidence="3" id="KW-1185">Reference proteome</keyword>